<organism evidence="2 3">
    <name type="scientific">Kingella denitrificans ATCC 33394</name>
    <dbReference type="NCBI Taxonomy" id="888741"/>
    <lineage>
        <taxon>Bacteria</taxon>
        <taxon>Pseudomonadati</taxon>
        <taxon>Pseudomonadota</taxon>
        <taxon>Betaproteobacteria</taxon>
        <taxon>Neisseriales</taxon>
        <taxon>Neisseriaceae</taxon>
        <taxon>Kingella</taxon>
    </lineage>
</organism>
<keyword evidence="2" id="KW-0131">Cell cycle</keyword>
<proteinExistence type="predicted"/>
<gene>
    <name evidence="2" type="primary">dedD</name>
    <name evidence="2" type="ORF">HMPREF9098_1284</name>
</gene>
<dbReference type="InterPro" id="IPR036680">
    <property type="entry name" value="SPOR-like_sf"/>
</dbReference>
<dbReference type="SUPFAM" id="SSF110997">
    <property type="entry name" value="Sporulation related repeat"/>
    <property type="match status" value="1"/>
</dbReference>
<dbReference type="Pfam" id="PF05036">
    <property type="entry name" value="SPOR"/>
    <property type="match status" value="1"/>
</dbReference>
<comment type="caution">
    <text evidence="2">The sequence shown here is derived from an EMBL/GenBank/DDBJ whole genome shotgun (WGS) entry which is preliminary data.</text>
</comment>
<dbReference type="GO" id="GO:0051301">
    <property type="term" value="P:cell division"/>
    <property type="evidence" value="ECO:0007669"/>
    <property type="project" value="UniProtKB-KW"/>
</dbReference>
<protein>
    <submittedName>
        <fullName evidence="2">Sporulation and cell division repeat protein</fullName>
    </submittedName>
</protein>
<dbReference type="Proteomes" id="UP000004088">
    <property type="component" value="Unassembled WGS sequence"/>
</dbReference>
<reference evidence="2 3" key="1">
    <citation type="submission" date="2011-01" db="EMBL/GenBank/DDBJ databases">
        <authorList>
            <person name="Muzny D."/>
            <person name="Qin X."/>
            <person name="Deng J."/>
            <person name="Jiang H."/>
            <person name="Liu Y."/>
            <person name="Qu J."/>
            <person name="Song X.-Z."/>
            <person name="Zhang L."/>
            <person name="Thornton R."/>
            <person name="Coyle M."/>
            <person name="Francisco L."/>
            <person name="Jackson L."/>
            <person name="Javaid M."/>
            <person name="Korchina V."/>
            <person name="Kovar C."/>
            <person name="Mata R."/>
            <person name="Mathew T."/>
            <person name="Ngo R."/>
            <person name="Nguyen L."/>
            <person name="Nguyen N."/>
            <person name="Okwuonu G."/>
            <person name="Ongeri F."/>
            <person name="Pham C."/>
            <person name="Simmons D."/>
            <person name="Wilczek-Boney K."/>
            <person name="Hale W."/>
            <person name="Jakkamsetti A."/>
            <person name="Pham P."/>
            <person name="Ruth R."/>
            <person name="San Lucas F."/>
            <person name="Warren J."/>
            <person name="Zhang J."/>
            <person name="Zhao Z."/>
            <person name="Zhou C."/>
            <person name="Zhu D."/>
            <person name="Lee S."/>
            <person name="Bess C."/>
            <person name="Blankenburg K."/>
            <person name="Forbes L."/>
            <person name="Fu Q."/>
            <person name="Gubbala S."/>
            <person name="Hirani K."/>
            <person name="Jayaseelan J.C."/>
            <person name="Lara F."/>
            <person name="Munidasa M."/>
            <person name="Palculict T."/>
            <person name="Patil S."/>
            <person name="Pu L.-L."/>
            <person name="Saada N."/>
            <person name="Tang L."/>
            <person name="Weissenberger G."/>
            <person name="Zhu Y."/>
            <person name="Hemphill L."/>
            <person name="Shang Y."/>
            <person name="Youmans B."/>
            <person name="Ayvaz T."/>
            <person name="Ross M."/>
            <person name="Santibanez J."/>
            <person name="Aqrawi P."/>
            <person name="Gross S."/>
            <person name="Joshi V."/>
            <person name="Fowler G."/>
            <person name="Nazareth L."/>
            <person name="Reid J."/>
            <person name="Worley K."/>
            <person name="Petrosino J."/>
            <person name="Highlander S."/>
            <person name="Gibbs R."/>
        </authorList>
    </citation>
    <scope>NUCLEOTIDE SEQUENCE [LARGE SCALE GENOMIC DNA]</scope>
    <source>
        <strain evidence="2 3">ATCC 33394</strain>
    </source>
</reference>
<name>F0EZE7_9NEIS</name>
<feature type="domain" description="SPOR" evidence="1">
    <location>
        <begin position="1"/>
        <end position="71"/>
    </location>
</feature>
<dbReference type="HOGENOM" id="CLU_2734655_0_0_4"/>
<evidence type="ECO:0000313" key="2">
    <source>
        <dbReference type="EMBL" id="EGC17268.1"/>
    </source>
</evidence>
<evidence type="ECO:0000259" key="1">
    <source>
        <dbReference type="PROSITE" id="PS51724"/>
    </source>
</evidence>
<dbReference type="AlphaFoldDB" id="F0EZE7"/>
<keyword evidence="3" id="KW-1185">Reference proteome</keyword>
<sequence length="71" mass="8068">MQLGAFQNQQWAEQQVAEVALLGIKAQSYKTRTAQGDIYQVRVESLNYQQAQTILQRLKQSNINAFIATKP</sequence>
<evidence type="ECO:0000313" key="3">
    <source>
        <dbReference type="Proteomes" id="UP000004088"/>
    </source>
</evidence>
<dbReference type="PROSITE" id="PS51724">
    <property type="entry name" value="SPOR"/>
    <property type="match status" value="1"/>
</dbReference>
<dbReference type="Gene3D" id="3.30.70.1070">
    <property type="entry name" value="Sporulation related repeat"/>
    <property type="match status" value="1"/>
</dbReference>
<accession>F0EZE7</accession>
<keyword evidence="2" id="KW-0132">Cell division</keyword>
<dbReference type="EMBL" id="AEWV01000021">
    <property type="protein sequence ID" value="EGC17268.1"/>
    <property type="molecule type" value="Genomic_DNA"/>
</dbReference>
<dbReference type="InterPro" id="IPR007730">
    <property type="entry name" value="SPOR-like_dom"/>
</dbReference>
<dbReference type="GO" id="GO:0042834">
    <property type="term" value="F:peptidoglycan binding"/>
    <property type="evidence" value="ECO:0007669"/>
    <property type="project" value="InterPro"/>
</dbReference>